<name>A0ABU6VRM3_9FABA</name>
<dbReference type="Proteomes" id="UP001341840">
    <property type="component" value="Unassembled WGS sequence"/>
</dbReference>
<gene>
    <name evidence="1" type="ORF">PIB30_076977</name>
</gene>
<evidence type="ECO:0000313" key="2">
    <source>
        <dbReference type="Proteomes" id="UP001341840"/>
    </source>
</evidence>
<dbReference type="InterPro" id="IPR011989">
    <property type="entry name" value="ARM-like"/>
</dbReference>
<dbReference type="PANTHER" id="PTHR46976">
    <property type="entry name" value="PROTEIN ARABIDILLO 1"/>
    <property type="match status" value="1"/>
</dbReference>
<protein>
    <submittedName>
        <fullName evidence="1">Uncharacterized protein</fullName>
    </submittedName>
</protein>
<dbReference type="Gene3D" id="1.25.10.10">
    <property type="entry name" value="Leucine-rich Repeat Variant"/>
    <property type="match status" value="1"/>
</dbReference>
<organism evidence="1 2">
    <name type="scientific">Stylosanthes scabra</name>
    <dbReference type="NCBI Taxonomy" id="79078"/>
    <lineage>
        <taxon>Eukaryota</taxon>
        <taxon>Viridiplantae</taxon>
        <taxon>Streptophyta</taxon>
        <taxon>Embryophyta</taxon>
        <taxon>Tracheophyta</taxon>
        <taxon>Spermatophyta</taxon>
        <taxon>Magnoliopsida</taxon>
        <taxon>eudicotyledons</taxon>
        <taxon>Gunneridae</taxon>
        <taxon>Pentapetalae</taxon>
        <taxon>rosids</taxon>
        <taxon>fabids</taxon>
        <taxon>Fabales</taxon>
        <taxon>Fabaceae</taxon>
        <taxon>Papilionoideae</taxon>
        <taxon>50 kb inversion clade</taxon>
        <taxon>dalbergioids sensu lato</taxon>
        <taxon>Dalbergieae</taxon>
        <taxon>Pterocarpus clade</taxon>
        <taxon>Stylosanthes</taxon>
    </lineage>
</organism>
<accession>A0ABU6VRM3</accession>
<dbReference type="SUPFAM" id="SSF48371">
    <property type="entry name" value="ARM repeat"/>
    <property type="match status" value="1"/>
</dbReference>
<sequence>MRRRSCTVDCSCKDVHEAVAVALWNLTFNPGNALHIVEETGVSTLVDLCSSSASKMARFMAALSLACKFDVGSSEVVGGLKSLHMRLLLVMLYPSILVSAD</sequence>
<dbReference type="EMBL" id="JASCZI010152057">
    <property type="protein sequence ID" value="MED6175288.1"/>
    <property type="molecule type" value="Genomic_DNA"/>
</dbReference>
<dbReference type="PANTHER" id="PTHR46976:SF1">
    <property type="entry name" value="PROTEIN ARABIDILLO 1"/>
    <property type="match status" value="1"/>
</dbReference>
<reference evidence="1 2" key="1">
    <citation type="journal article" date="2023" name="Plants (Basel)">
        <title>Bridging the Gap: Combining Genomics and Transcriptomics Approaches to Understand Stylosanthes scabra, an Orphan Legume from the Brazilian Caatinga.</title>
        <authorList>
            <person name="Ferreira-Neto J.R.C."/>
            <person name="da Silva M.D."/>
            <person name="Binneck E."/>
            <person name="de Melo N.F."/>
            <person name="da Silva R.H."/>
            <person name="de Melo A.L.T.M."/>
            <person name="Pandolfi V."/>
            <person name="Bustamante F.O."/>
            <person name="Brasileiro-Vidal A.C."/>
            <person name="Benko-Iseppon A.M."/>
        </authorList>
    </citation>
    <scope>NUCLEOTIDE SEQUENCE [LARGE SCALE GENOMIC DNA]</scope>
    <source>
        <tissue evidence="1">Leaves</tissue>
    </source>
</reference>
<dbReference type="InterPro" id="IPR016024">
    <property type="entry name" value="ARM-type_fold"/>
</dbReference>
<evidence type="ECO:0000313" key="1">
    <source>
        <dbReference type="EMBL" id="MED6175288.1"/>
    </source>
</evidence>
<comment type="caution">
    <text evidence="1">The sequence shown here is derived from an EMBL/GenBank/DDBJ whole genome shotgun (WGS) entry which is preliminary data.</text>
</comment>
<keyword evidence="2" id="KW-1185">Reference proteome</keyword>
<proteinExistence type="predicted"/>